<dbReference type="EMBL" id="CP071249">
    <property type="protein sequence ID" value="UUF06094.1"/>
    <property type="molecule type" value="Genomic_DNA"/>
</dbReference>
<evidence type="ECO:0000313" key="1">
    <source>
        <dbReference type="EMBL" id="UUF06094.1"/>
    </source>
</evidence>
<name>A0ABY5JHB4_9FIRM</name>
<keyword evidence="2" id="KW-1185">Reference proteome</keyword>
<dbReference type="RefSeq" id="WP_055277571.1">
    <property type="nucleotide sequence ID" value="NZ_CP071249.1"/>
</dbReference>
<gene>
    <name evidence="1" type="ORF">J0J69_00440</name>
</gene>
<organism evidence="1 2">
    <name type="scientific">Turicibacter bilis</name>
    <dbReference type="NCBI Taxonomy" id="2735723"/>
    <lineage>
        <taxon>Bacteria</taxon>
        <taxon>Bacillati</taxon>
        <taxon>Bacillota</taxon>
        <taxon>Erysipelotrichia</taxon>
        <taxon>Erysipelotrichales</taxon>
        <taxon>Turicibacteraceae</taxon>
        <taxon>Turicibacter</taxon>
    </lineage>
</organism>
<protein>
    <submittedName>
        <fullName evidence="1">Uncharacterized protein</fullName>
    </submittedName>
</protein>
<sequence length="71" mass="8182">MLAGFLFKEYEMNQEGVVTGYKVLLKNEQVATLEYRSHTWIGAIVKDINIITKRDQSVMRVAGWIIHELKG</sequence>
<proteinExistence type="predicted"/>
<dbReference type="Proteomes" id="UP001058016">
    <property type="component" value="Chromosome"/>
</dbReference>
<reference evidence="1 2" key="1">
    <citation type="submission" date="2021-03" db="EMBL/GenBank/DDBJ databases">
        <title>Comparative Genomics and Metabolomics in the genus Turicibacter.</title>
        <authorList>
            <person name="Maki J."/>
            <person name="Looft T."/>
        </authorList>
    </citation>
    <scope>NUCLEOTIDE SEQUENCE [LARGE SCALE GENOMIC DNA]</scope>
    <source>
        <strain evidence="1 2">MMM721</strain>
    </source>
</reference>
<accession>A0ABY5JHB4</accession>
<evidence type="ECO:0000313" key="2">
    <source>
        <dbReference type="Proteomes" id="UP001058016"/>
    </source>
</evidence>